<dbReference type="PATRIC" id="fig|264450.4.peg.3323"/>
<evidence type="ECO:0000313" key="2">
    <source>
        <dbReference type="Proteomes" id="UP000050381"/>
    </source>
</evidence>
<proteinExistence type="predicted"/>
<dbReference type="EMBL" id="LJQD01000265">
    <property type="protein sequence ID" value="KPW95341.1"/>
    <property type="molecule type" value="Genomic_DNA"/>
</dbReference>
<organism evidence="1 2">
    <name type="scientific">Pseudomonas syringae pv. castaneae</name>
    <dbReference type="NCBI Taxonomy" id="264450"/>
    <lineage>
        <taxon>Bacteria</taxon>
        <taxon>Pseudomonadati</taxon>
        <taxon>Pseudomonadota</taxon>
        <taxon>Gammaproteobacteria</taxon>
        <taxon>Pseudomonadales</taxon>
        <taxon>Pseudomonadaceae</taxon>
        <taxon>Pseudomonas</taxon>
        <taxon>Pseudomonas syringae</taxon>
    </lineage>
</organism>
<evidence type="ECO:0000313" key="1">
    <source>
        <dbReference type="EMBL" id="KPW95341.1"/>
    </source>
</evidence>
<sequence>MIYLISLVSVHKDSRIKGLNEMKQDNTMSMTDNLDYIAACELAECPASSIAHAAAIKPELLLASDETDFDPGDEAAKGAVVASSLLAFAEGVSRQSKQDVMDSFLFATLVANKAFSPETQGDQWYDKFNEVLSKVGWLSTHWNYARYRATQQRFTMDEVGLEILGSAVAAAALPGPASLLMLKVAADAIAALKAKKEPLRLFEGQTKTHRGGSFRIASCIESDDKTVTLSMGAVSFQTDSDVTNVLFWEWQDTNVETWKGEDNLVLNTSLYSRHRDLIQQKLSDNAKSAIEEFEI</sequence>
<comment type="caution">
    <text evidence="1">The sequence shown here is derived from an EMBL/GenBank/DDBJ whole genome shotgun (WGS) entry which is preliminary data.</text>
</comment>
<protein>
    <submittedName>
        <fullName evidence="1">Uncharacterized protein</fullName>
    </submittedName>
</protein>
<dbReference type="AlphaFoldDB" id="A0A0P9SBQ5"/>
<name>A0A0P9SBQ5_PSESX</name>
<gene>
    <name evidence="1" type="ORF">ALO79_06073</name>
</gene>
<reference evidence="1 2" key="1">
    <citation type="submission" date="2015-09" db="EMBL/GenBank/DDBJ databases">
        <title>Genome announcement of multiple Pseudomonas syringae strains.</title>
        <authorList>
            <person name="Thakur S."/>
            <person name="Wang P.W."/>
            <person name="Gong Y."/>
            <person name="Weir B.S."/>
            <person name="Guttman D.S."/>
        </authorList>
    </citation>
    <scope>NUCLEOTIDE SEQUENCE [LARGE SCALE GENOMIC DNA]</scope>
    <source>
        <strain evidence="1 2">ICMP9419</strain>
    </source>
</reference>
<accession>A0A0P9SBQ5</accession>
<dbReference type="Proteomes" id="UP000050381">
    <property type="component" value="Unassembled WGS sequence"/>
</dbReference>